<dbReference type="GO" id="GO:0005524">
    <property type="term" value="F:ATP binding"/>
    <property type="evidence" value="ECO:0007669"/>
    <property type="project" value="UniProtKB-KW"/>
</dbReference>
<sequence length="582" mass="65592">MGHFITLKSFFLRNKWFYILGIAWLLIVDILQLLIPEVLRRFTDQLQANNLSSTDVFKYGIYIIGIGCGIAFFRFLWRIYIMGTSRRLEYELRNRLFSHLLKLSTNYYTNHKTGDLMAHATNDINAIRMALGPGIVMITDAIFITVIAITMMVVTTDWRLTVLALLPLPFLAITITKFGKVINTRFKAVQESFSSLTDTVQENFSGIRVIKSFVQEISEIEKFSEKNQMVYSKNMALVKLYGMFFPFVQFMSALSFLIVIGYGGSLVIYGEISLGDFIAFEAYLALLVWPMMAIGWVINILQRGSASMERINAILMESPEIVDKDSSIEVDNMTGNVAFDNISFKYPNSNEYALKNFSINIRNGSSLGIIGKTGSGKTTIATLLLRLYEANEGTIYIDGIPLNDIKLESIRNQIGYVDQDSFLFSTTIAENISFGVDGCSKEKIIRMAKIAEVHNNIVDFPLGYETYVGERGVTLSGGQKQRISIARAIIKEPRILILDDSLSAVDTDTEESILNSLKEEMKNKTSIIIAHRISTIKDCDSIIVMDNGVIVEEGSHSQLLSNNGLYYEIYQKQLLEEKLSNE</sequence>
<evidence type="ECO:0000259" key="10">
    <source>
        <dbReference type="PROSITE" id="PS50893"/>
    </source>
</evidence>
<evidence type="ECO:0000256" key="9">
    <source>
        <dbReference type="SAM" id="Phobius"/>
    </source>
</evidence>
<dbReference type="PANTHER" id="PTHR43394">
    <property type="entry name" value="ATP-DEPENDENT PERMEASE MDL1, MITOCHONDRIAL"/>
    <property type="match status" value="1"/>
</dbReference>
<keyword evidence="2" id="KW-0813">Transport</keyword>
<dbReference type="SMART" id="SM00382">
    <property type="entry name" value="AAA"/>
    <property type="match status" value="1"/>
</dbReference>
<dbReference type="Proteomes" id="UP000432715">
    <property type="component" value="Unassembled WGS sequence"/>
</dbReference>
<dbReference type="Pfam" id="PF00005">
    <property type="entry name" value="ABC_tran"/>
    <property type="match status" value="1"/>
</dbReference>
<feature type="transmembrane region" description="Helical" evidence="9">
    <location>
        <begin position="134"/>
        <end position="154"/>
    </location>
</feature>
<dbReference type="FunFam" id="1.20.1560.10:FF:000011">
    <property type="entry name" value="Multidrug ABC transporter ATP-binding protein"/>
    <property type="match status" value="1"/>
</dbReference>
<evidence type="ECO:0000256" key="2">
    <source>
        <dbReference type="ARBA" id="ARBA00022448"/>
    </source>
</evidence>
<dbReference type="AlphaFoldDB" id="A0A6I0F1P8"/>
<keyword evidence="8 9" id="KW-0472">Membrane</keyword>
<feature type="transmembrane region" description="Helical" evidence="9">
    <location>
        <begin position="16"/>
        <end position="36"/>
    </location>
</feature>
<feature type="transmembrane region" description="Helical" evidence="9">
    <location>
        <begin position="160"/>
        <end position="178"/>
    </location>
</feature>
<evidence type="ECO:0000256" key="3">
    <source>
        <dbReference type="ARBA" id="ARBA00022475"/>
    </source>
</evidence>
<proteinExistence type="predicted"/>
<dbReference type="SUPFAM" id="SSF90123">
    <property type="entry name" value="ABC transporter transmembrane region"/>
    <property type="match status" value="1"/>
</dbReference>
<evidence type="ECO:0000256" key="7">
    <source>
        <dbReference type="ARBA" id="ARBA00022989"/>
    </source>
</evidence>
<dbReference type="EMBL" id="WBZC01000067">
    <property type="protein sequence ID" value="KAB3530355.1"/>
    <property type="molecule type" value="Genomic_DNA"/>
</dbReference>
<dbReference type="GO" id="GO:0016887">
    <property type="term" value="F:ATP hydrolysis activity"/>
    <property type="evidence" value="ECO:0007669"/>
    <property type="project" value="InterPro"/>
</dbReference>
<dbReference type="GO" id="GO:0005886">
    <property type="term" value="C:plasma membrane"/>
    <property type="evidence" value="ECO:0007669"/>
    <property type="project" value="UniProtKB-SubCell"/>
</dbReference>
<feature type="domain" description="ABC transporter" evidence="10">
    <location>
        <begin position="337"/>
        <end position="572"/>
    </location>
</feature>
<dbReference type="GO" id="GO:0015421">
    <property type="term" value="F:ABC-type oligopeptide transporter activity"/>
    <property type="evidence" value="ECO:0007669"/>
    <property type="project" value="TreeGrafter"/>
</dbReference>
<dbReference type="InterPro" id="IPR027417">
    <property type="entry name" value="P-loop_NTPase"/>
</dbReference>
<dbReference type="Pfam" id="PF00664">
    <property type="entry name" value="ABC_membrane"/>
    <property type="match status" value="1"/>
</dbReference>
<feature type="domain" description="ABC transmembrane type-1" evidence="11">
    <location>
        <begin position="19"/>
        <end position="303"/>
    </location>
</feature>
<organism evidence="12 13">
    <name type="scientific">Alkaliphilus pronyensis</name>
    <dbReference type="NCBI Taxonomy" id="1482732"/>
    <lineage>
        <taxon>Bacteria</taxon>
        <taxon>Bacillati</taxon>
        <taxon>Bacillota</taxon>
        <taxon>Clostridia</taxon>
        <taxon>Peptostreptococcales</taxon>
        <taxon>Natronincolaceae</taxon>
        <taxon>Alkaliphilus</taxon>
    </lineage>
</organism>
<protein>
    <submittedName>
        <fullName evidence="12">ABC transporter ATP-binding protein</fullName>
    </submittedName>
</protein>
<dbReference type="FunFam" id="3.40.50.300:FF:000221">
    <property type="entry name" value="Multidrug ABC transporter ATP-binding protein"/>
    <property type="match status" value="1"/>
</dbReference>
<dbReference type="PROSITE" id="PS50893">
    <property type="entry name" value="ABC_TRANSPORTER_2"/>
    <property type="match status" value="1"/>
</dbReference>
<gene>
    <name evidence="12" type="ORF">F8154_13900</name>
</gene>
<feature type="transmembrane region" description="Helical" evidence="9">
    <location>
        <begin position="240"/>
        <end position="262"/>
    </location>
</feature>
<evidence type="ECO:0000256" key="8">
    <source>
        <dbReference type="ARBA" id="ARBA00023136"/>
    </source>
</evidence>
<evidence type="ECO:0000256" key="1">
    <source>
        <dbReference type="ARBA" id="ARBA00004651"/>
    </source>
</evidence>
<dbReference type="InterPro" id="IPR003439">
    <property type="entry name" value="ABC_transporter-like_ATP-bd"/>
</dbReference>
<dbReference type="CDD" id="cd18541">
    <property type="entry name" value="ABC_6TM_TmrB_like"/>
    <property type="match status" value="1"/>
</dbReference>
<keyword evidence="7 9" id="KW-1133">Transmembrane helix</keyword>
<keyword evidence="5" id="KW-0547">Nucleotide-binding</keyword>
<dbReference type="OrthoDB" id="9762778at2"/>
<dbReference type="InterPro" id="IPR039421">
    <property type="entry name" value="Type_1_exporter"/>
</dbReference>
<dbReference type="PROSITE" id="PS00211">
    <property type="entry name" value="ABC_TRANSPORTER_1"/>
    <property type="match status" value="1"/>
</dbReference>
<keyword evidence="6 12" id="KW-0067">ATP-binding</keyword>
<dbReference type="Gene3D" id="1.20.1560.10">
    <property type="entry name" value="ABC transporter type 1, transmembrane domain"/>
    <property type="match status" value="1"/>
</dbReference>
<dbReference type="InterPro" id="IPR011527">
    <property type="entry name" value="ABC1_TM_dom"/>
</dbReference>
<dbReference type="InterPro" id="IPR003593">
    <property type="entry name" value="AAA+_ATPase"/>
</dbReference>
<keyword evidence="4 9" id="KW-0812">Transmembrane</keyword>
<evidence type="ECO:0000256" key="4">
    <source>
        <dbReference type="ARBA" id="ARBA00022692"/>
    </source>
</evidence>
<comment type="subcellular location">
    <subcellularLocation>
        <location evidence="1">Cell membrane</location>
        <topology evidence="1">Multi-pass membrane protein</topology>
    </subcellularLocation>
</comment>
<feature type="transmembrane region" description="Helical" evidence="9">
    <location>
        <begin position="56"/>
        <end position="77"/>
    </location>
</feature>
<evidence type="ECO:0000313" key="13">
    <source>
        <dbReference type="Proteomes" id="UP000432715"/>
    </source>
</evidence>
<keyword evidence="13" id="KW-1185">Reference proteome</keyword>
<evidence type="ECO:0000256" key="6">
    <source>
        <dbReference type="ARBA" id="ARBA00022840"/>
    </source>
</evidence>
<dbReference type="PROSITE" id="PS50929">
    <property type="entry name" value="ABC_TM1F"/>
    <property type="match status" value="1"/>
</dbReference>
<accession>A0A6I0F1P8</accession>
<dbReference type="InterPro" id="IPR036640">
    <property type="entry name" value="ABC1_TM_sf"/>
</dbReference>
<dbReference type="Gene3D" id="3.40.50.300">
    <property type="entry name" value="P-loop containing nucleotide triphosphate hydrolases"/>
    <property type="match status" value="1"/>
</dbReference>
<evidence type="ECO:0000313" key="12">
    <source>
        <dbReference type="EMBL" id="KAB3530355.1"/>
    </source>
</evidence>
<reference evidence="12 13" key="1">
    <citation type="submission" date="2019-10" db="EMBL/GenBank/DDBJ databases">
        <title>Alkaliphilus serpentinus sp. nov. and Alkaliphilus pronyensis sp. nov., two novel anaerobic alkaliphilic species isolated from the serpentinized-hosted hydrothermal field of the Prony Bay (New Caledonia).</title>
        <authorList>
            <person name="Postec A."/>
        </authorList>
    </citation>
    <scope>NUCLEOTIDE SEQUENCE [LARGE SCALE GENOMIC DNA]</scope>
    <source>
        <strain evidence="12 13">LacV</strain>
    </source>
</reference>
<keyword evidence="3" id="KW-1003">Cell membrane</keyword>
<dbReference type="InterPro" id="IPR017871">
    <property type="entry name" value="ABC_transporter-like_CS"/>
</dbReference>
<evidence type="ECO:0000259" key="11">
    <source>
        <dbReference type="PROSITE" id="PS50929"/>
    </source>
</evidence>
<feature type="transmembrane region" description="Helical" evidence="9">
    <location>
        <begin position="282"/>
        <end position="301"/>
    </location>
</feature>
<dbReference type="PANTHER" id="PTHR43394:SF1">
    <property type="entry name" value="ATP-BINDING CASSETTE SUB-FAMILY B MEMBER 10, MITOCHONDRIAL"/>
    <property type="match status" value="1"/>
</dbReference>
<comment type="caution">
    <text evidence="12">The sequence shown here is derived from an EMBL/GenBank/DDBJ whole genome shotgun (WGS) entry which is preliminary data.</text>
</comment>
<dbReference type="SUPFAM" id="SSF52540">
    <property type="entry name" value="P-loop containing nucleoside triphosphate hydrolases"/>
    <property type="match status" value="1"/>
</dbReference>
<name>A0A6I0F1P8_9FIRM</name>
<evidence type="ECO:0000256" key="5">
    <source>
        <dbReference type="ARBA" id="ARBA00022741"/>
    </source>
</evidence>